<dbReference type="STRING" id="469383.Cwoe_4935"/>
<evidence type="ECO:0000313" key="2">
    <source>
        <dbReference type="Proteomes" id="UP000008229"/>
    </source>
</evidence>
<dbReference type="RefSeq" id="WP_012936397.1">
    <property type="nucleotide sequence ID" value="NC_013739.1"/>
</dbReference>
<dbReference type="Proteomes" id="UP000008229">
    <property type="component" value="Chromosome"/>
</dbReference>
<reference evidence="1 2" key="1">
    <citation type="journal article" date="2010" name="Stand. Genomic Sci.">
        <title>Complete genome sequence of Conexibacter woesei type strain (ID131577).</title>
        <authorList>
            <person name="Pukall R."/>
            <person name="Lapidus A."/>
            <person name="Glavina Del Rio T."/>
            <person name="Copeland A."/>
            <person name="Tice H."/>
            <person name="Cheng J.-F."/>
            <person name="Lucas S."/>
            <person name="Chen F."/>
            <person name="Nolan M."/>
            <person name="Bruce D."/>
            <person name="Goodwin L."/>
            <person name="Pitluck S."/>
            <person name="Mavromatis K."/>
            <person name="Ivanova N."/>
            <person name="Ovchinnikova G."/>
            <person name="Pati A."/>
            <person name="Chen A."/>
            <person name="Palaniappan K."/>
            <person name="Land M."/>
            <person name="Hauser L."/>
            <person name="Chang Y.-J."/>
            <person name="Jeffries C.D."/>
            <person name="Chain P."/>
            <person name="Meincke L."/>
            <person name="Sims D."/>
            <person name="Brettin T."/>
            <person name="Detter J.C."/>
            <person name="Rohde M."/>
            <person name="Goeker M."/>
            <person name="Bristow J."/>
            <person name="Eisen J.A."/>
            <person name="Markowitz V."/>
            <person name="Kyrpides N.C."/>
            <person name="Klenk H.-P."/>
            <person name="Hugenholtz P."/>
        </authorList>
    </citation>
    <scope>NUCLEOTIDE SEQUENCE [LARGE SCALE GENOMIC DNA]</scope>
    <source>
        <strain evidence="2">DSM 14684 / CIP 108061 / JCM 11494 / NBRC 100937 / ID131577</strain>
    </source>
</reference>
<reference evidence="2" key="2">
    <citation type="submission" date="2010-01" db="EMBL/GenBank/DDBJ databases">
        <title>The complete genome of Conexibacter woesei DSM 14684.</title>
        <authorList>
            <consortium name="US DOE Joint Genome Institute (JGI-PGF)"/>
            <person name="Lucas S."/>
            <person name="Copeland A."/>
            <person name="Lapidus A."/>
            <person name="Glavina del Rio T."/>
            <person name="Dalin E."/>
            <person name="Tice H."/>
            <person name="Bruce D."/>
            <person name="Goodwin L."/>
            <person name="Pitluck S."/>
            <person name="Kyrpides N."/>
            <person name="Mavromatis K."/>
            <person name="Ivanova N."/>
            <person name="Mikhailova N."/>
            <person name="Chertkov O."/>
            <person name="Brettin T."/>
            <person name="Detter J.C."/>
            <person name="Han C."/>
            <person name="Larimer F."/>
            <person name="Land M."/>
            <person name="Hauser L."/>
            <person name="Markowitz V."/>
            <person name="Cheng J.-F."/>
            <person name="Hugenholtz P."/>
            <person name="Woyke T."/>
            <person name="Wu D."/>
            <person name="Pukall R."/>
            <person name="Steenblock K."/>
            <person name="Schneider S."/>
            <person name="Klenk H.-P."/>
            <person name="Eisen J.A."/>
        </authorList>
    </citation>
    <scope>NUCLEOTIDE SEQUENCE [LARGE SCALE GENOMIC DNA]</scope>
    <source>
        <strain evidence="2">DSM 14684 / CIP 108061 / JCM 11494 / NBRC 100937 / ID131577</strain>
    </source>
</reference>
<dbReference type="HOGENOM" id="CLU_1649244_0_0_11"/>
<name>D3FC51_CONWI</name>
<keyword evidence="2" id="KW-1185">Reference proteome</keyword>
<protein>
    <submittedName>
        <fullName evidence="1">Uncharacterized protein</fullName>
    </submittedName>
</protein>
<dbReference type="AlphaFoldDB" id="D3FC51"/>
<accession>D3FC51</accession>
<dbReference type="KEGG" id="cwo:Cwoe_4935"/>
<sequence length="160" mass="17027">MAFVVARPHGRWEARESFTTASGPRSRTLASFDVLTEEVAAHASARSSRGATPAEVRAAARKAGAPVAPHAADRAASDLLDAIARGDLPRPALRRVLVDALAGEVVAPPTDSELAAAAWVDRTPRERADALHDLLLLADHLPEPRRRTARRFPRLASGPA</sequence>
<evidence type="ECO:0000313" key="1">
    <source>
        <dbReference type="EMBL" id="ADB53346.1"/>
    </source>
</evidence>
<proteinExistence type="predicted"/>
<gene>
    <name evidence="1" type="ordered locus">Cwoe_4935</name>
</gene>
<organism evidence="1 2">
    <name type="scientific">Conexibacter woesei (strain DSM 14684 / CCUG 47730 / CIP 108061 / JCM 11494 / NBRC 100937 / ID131577)</name>
    <dbReference type="NCBI Taxonomy" id="469383"/>
    <lineage>
        <taxon>Bacteria</taxon>
        <taxon>Bacillati</taxon>
        <taxon>Actinomycetota</taxon>
        <taxon>Thermoleophilia</taxon>
        <taxon>Solirubrobacterales</taxon>
        <taxon>Conexibacteraceae</taxon>
        <taxon>Conexibacter</taxon>
    </lineage>
</organism>
<dbReference type="EMBL" id="CP001854">
    <property type="protein sequence ID" value="ADB53346.1"/>
    <property type="molecule type" value="Genomic_DNA"/>
</dbReference>